<evidence type="ECO:0000313" key="11">
    <source>
        <dbReference type="Proteomes" id="UP000185783"/>
    </source>
</evidence>
<dbReference type="Pfam" id="PF00512">
    <property type="entry name" value="HisKA"/>
    <property type="match status" value="1"/>
</dbReference>
<dbReference type="SMART" id="SM00387">
    <property type="entry name" value="HATPase_c"/>
    <property type="match status" value="1"/>
</dbReference>
<reference evidence="10 11" key="1">
    <citation type="submission" date="2016-03" db="EMBL/GenBank/DDBJ databases">
        <title>Genome sequence of Nesiotobacter sp. nov., a moderately halophilic alphaproteobacterium isolated from the Yellow Sea, China.</title>
        <authorList>
            <person name="Zhang G."/>
            <person name="Zhang R."/>
        </authorList>
    </citation>
    <scope>NUCLEOTIDE SEQUENCE [LARGE SCALE GENOMIC DNA]</scope>
    <source>
        <strain evidence="10 11">WB1-6</strain>
    </source>
</reference>
<dbReference type="GO" id="GO:0000155">
    <property type="term" value="F:phosphorelay sensor kinase activity"/>
    <property type="evidence" value="ECO:0007669"/>
    <property type="project" value="InterPro"/>
</dbReference>
<dbReference type="PRINTS" id="PR00344">
    <property type="entry name" value="BCTRLSENSOR"/>
</dbReference>
<keyword evidence="8" id="KW-1133">Transmembrane helix</keyword>
<dbReference type="SUPFAM" id="SSF55874">
    <property type="entry name" value="ATPase domain of HSP90 chaperone/DNA topoisomerase II/histidine kinase"/>
    <property type="match status" value="1"/>
</dbReference>
<dbReference type="PANTHER" id="PTHR43711:SF26">
    <property type="entry name" value="SENSOR HISTIDINE KINASE RCSC"/>
    <property type="match status" value="1"/>
</dbReference>
<dbReference type="SUPFAM" id="SSF47384">
    <property type="entry name" value="Homodimeric domain of signal transducing histidine kinase"/>
    <property type="match status" value="1"/>
</dbReference>
<feature type="domain" description="Histidine kinase" evidence="9">
    <location>
        <begin position="200"/>
        <end position="421"/>
    </location>
</feature>
<dbReference type="CDD" id="cd00082">
    <property type="entry name" value="HisKA"/>
    <property type="match status" value="1"/>
</dbReference>
<keyword evidence="8" id="KW-0812">Transmembrane</keyword>
<feature type="region of interest" description="Disordered" evidence="7">
    <location>
        <begin position="421"/>
        <end position="444"/>
    </location>
</feature>
<comment type="caution">
    <text evidence="10">The sequence shown here is derived from an EMBL/GenBank/DDBJ whole genome shotgun (WGS) entry which is preliminary data.</text>
</comment>
<dbReference type="InterPro" id="IPR003661">
    <property type="entry name" value="HisK_dim/P_dom"/>
</dbReference>
<dbReference type="EMBL" id="LVVZ01000022">
    <property type="protein sequence ID" value="OKL43266.1"/>
    <property type="molecule type" value="Genomic_DNA"/>
</dbReference>
<dbReference type="InterPro" id="IPR003594">
    <property type="entry name" value="HATPase_dom"/>
</dbReference>
<dbReference type="InterPro" id="IPR036097">
    <property type="entry name" value="HisK_dim/P_sf"/>
</dbReference>
<evidence type="ECO:0000256" key="1">
    <source>
        <dbReference type="ARBA" id="ARBA00000085"/>
    </source>
</evidence>
<feature type="transmembrane region" description="Helical" evidence="8">
    <location>
        <begin position="84"/>
        <end position="102"/>
    </location>
</feature>
<dbReference type="Gene3D" id="3.30.565.10">
    <property type="entry name" value="Histidine kinase-like ATPase, C-terminal domain"/>
    <property type="match status" value="1"/>
</dbReference>
<gene>
    <name evidence="10" type="ORF">A3843_15580</name>
</gene>
<dbReference type="InterPro" id="IPR036890">
    <property type="entry name" value="HATPase_C_sf"/>
</dbReference>
<feature type="transmembrane region" description="Helical" evidence="8">
    <location>
        <begin position="6"/>
        <end position="33"/>
    </location>
</feature>
<dbReference type="STRING" id="197461.A3843_15580"/>
<dbReference type="AlphaFoldDB" id="A0A1U7JET2"/>
<sequence>MTTVAAISLLWLPLIWISGWLFLSLCAHLVIYWRTRRLEPKLVRRNKLPSIKTQLILGDTIYGVIWASYLLLSLQPVPLPGLDVFQFAIVLVVIAMSTMLSFAVPMALFAATLPITATLVVCFLHYGSSMHFAMGAMAIGAQGFFAILSQQLFRSSLLIMSTRAEKDDLIAEMEQVNALALESRRRAEDANLAKSRFLATMSHELRTPLNAILGFSEVMKDEVFGPMKNTAYLDYAKDIHSSGEHLLNLINEILDLSRIEAGRYELNEEAVLLDEVVARCKGMMHVRIQDKALTVTEHYENDLPQLLADERAVRQMVLNLMANAVKFTPKGGMISLTVGSTETGGQHVTIRDNGPGIPEEEIPTVLQAFGQGTQAIQSAEQGTGLGLSIVQALAQMHGGTFDLASRPDNGTVVRIEFPPSRVRRDPTSTPRAASGRFDGMLKAG</sequence>
<evidence type="ECO:0000256" key="5">
    <source>
        <dbReference type="ARBA" id="ARBA00022777"/>
    </source>
</evidence>
<dbReference type="PANTHER" id="PTHR43711">
    <property type="entry name" value="TWO-COMPONENT HISTIDINE KINASE"/>
    <property type="match status" value="1"/>
</dbReference>
<evidence type="ECO:0000313" key="10">
    <source>
        <dbReference type="EMBL" id="OKL43266.1"/>
    </source>
</evidence>
<keyword evidence="4" id="KW-0808">Transferase</keyword>
<dbReference type="Proteomes" id="UP000185783">
    <property type="component" value="Unassembled WGS sequence"/>
</dbReference>
<dbReference type="InterPro" id="IPR004358">
    <property type="entry name" value="Sig_transdc_His_kin-like_C"/>
</dbReference>
<proteinExistence type="predicted"/>
<dbReference type="PROSITE" id="PS50109">
    <property type="entry name" value="HIS_KIN"/>
    <property type="match status" value="1"/>
</dbReference>
<evidence type="ECO:0000259" key="9">
    <source>
        <dbReference type="PROSITE" id="PS50109"/>
    </source>
</evidence>
<evidence type="ECO:0000256" key="7">
    <source>
        <dbReference type="SAM" id="MobiDB-lite"/>
    </source>
</evidence>
<evidence type="ECO:0000256" key="3">
    <source>
        <dbReference type="ARBA" id="ARBA00022553"/>
    </source>
</evidence>
<protein>
    <recommendedName>
        <fullName evidence="2">histidine kinase</fullName>
        <ecNumber evidence="2">2.7.13.3</ecNumber>
    </recommendedName>
</protein>
<dbReference type="CDD" id="cd00075">
    <property type="entry name" value="HATPase"/>
    <property type="match status" value="1"/>
</dbReference>
<evidence type="ECO:0000256" key="6">
    <source>
        <dbReference type="ARBA" id="ARBA00023012"/>
    </source>
</evidence>
<dbReference type="Gene3D" id="1.10.287.130">
    <property type="match status" value="1"/>
</dbReference>
<keyword evidence="8" id="KW-0472">Membrane</keyword>
<keyword evidence="5 10" id="KW-0418">Kinase</keyword>
<dbReference type="InterPro" id="IPR050736">
    <property type="entry name" value="Sensor_HK_Regulatory"/>
</dbReference>
<organism evidence="10 11">
    <name type="scientific">Pseudovibrio exalbescens</name>
    <dbReference type="NCBI Taxonomy" id="197461"/>
    <lineage>
        <taxon>Bacteria</taxon>
        <taxon>Pseudomonadati</taxon>
        <taxon>Pseudomonadota</taxon>
        <taxon>Alphaproteobacteria</taxon>
        <taxon>Hyphomicrobiales</taxon>
        <taxon>Stappiaceae</taxon>
        <taxon>Pseudovibrio</taxon>
    </lineage>
</organism>
<dbReference type="SMART" id="SM00388">
    <property type="entry name" value="HisKA"/>
    <property type="match status" value="1"/>
</dbReference>
<dbReference type="EC" id="2.7.13.3" evidence="2"/>
<feature type="transmembrane region" description="Helical" evidence="8">
    <location>
        <begin position="132"/>
        <end position="153"/>
    </location>
</feature>
<comment type="catalytic activity">
    <reaction evidence="1">
        <text>ATP + protein L-histidine = ADP + protein N-phospho-L-histidine.</text>
        <dbReference type="EC" id="2.7.13.3"/>
    </reaction>
</comment>
<evidence type="ECO:0000256" key="4">
    <source>
        <dbReference type="ARBA" id="ARBA00022679"/>
    </source>
</evidence>
<name>A0A1U7JET2_9HYPH</name>
<feature type="transmembrane region" description="Helical" evidence="8">
    <location>
        <begin position="54"/>
        <end position="72"/>
    </location>
</feature>
<keyword evidence="3" id="KW-0597">Phosphoprotein</keyword>
<keyword evidence="11" id="KW-1185">Reference proteome</keyword>
<evidence type="ECO:0000256" key="2">
    <source>
        <dbReference type="ARBA" id="ARBA00012438"/>
    </source>
</evidence>
<dbReference type="Pfam" id="PF02518">
    <property type="entry name" value="HATPase_c"/>
    <property type="match status" value="1"/>
</dbReference>
<accession>A0A1U7JET2</accession>
<dbReference type="InterPro" id="IPR005467">
    <property type="entry name" value="His_kinase_dom"/>
</dbReference>
<evidence type="ECO:0000256" key="8">
    <source>
        <dbReference type="SAM" id="Phobius"/>
    </source>
</evidence>
<keyword evidence="6" id="KW-0902">Two-component regulatory system</keyword>